<evidence type="ECO:0000256" key="1">
    <source>
        <dbReference type="SAM" id="MobiDB-lite"/>
    </source>
</evidence>
<evidence type="ECO:0000313" key="2">
    <source>
        <dbReference type="Ensembl" id="ENSAMXP00000046165.1"/>
    </source>
</evidence>
<reference evidence="2" key="4">
    <citation type="submission" date="2025-09" db="UniProtKB">
        <authorList>
            <consortium name="Ensembl"/>
        </authorList>
    </citation>
    <scope>IDENTIFICATION</scope>
</reference>
<feature type="compositionally biased region" description="Polar residues" evidence="1">
    <location>
        <begin position="1"/>
        <end position="12"/>
    </location>
</feature>
<reference evidence="2" key="3">
    <citation type="submission" date="2025-08" db="UniProtKB">
        <authorList>
            <consortium name="Ensembl"/>
        </authorList>
    </citation>
    <scope>IDENTIFICATION</scope>
</reference>
<keyword evidence="3" id="KW-1185">Reference proteome</keyword>
<dbReference type="Bgee" id="ENSAMXG00000032645">
    <property type="expression patterns" value="Expressed in testis and 11 other cell types or tissues"/>
</dbReference>
<organism evidence="2 3">
    <name type="scientific">Astyanax mexicanus</name>
    <name type="common">Blind cave fish</name>
    <name type="synonym">Astyanax fasciatus mexicanus</name>
    <dbReference type="NCBI Taxonomy" id="7994"/>
    <lineage>
        <taxon>Eukaryota</taxon>
        <taxon>Metazoa</taxon>
        <taxon>Chordata</taxon>
        <taxon>Craniata</taxon>
        <taxon>Vertebrata</taxon>
        <taxon>Euteleostomi</taxon>
        <taxon>Actinopterygii</taxon>
        <taxon>Neopterygii</taxon>
        <taxon>Teleostei</taxon>
        <taxon>Ostariophysi</taxon>
        <taxon>Characiformes</taxon>
        <taxon>Characoidei</taxon>
        <taxon>Acestrorhamphidae</taxon>
        <taxon>Acestrorhamphinae</taxon>
        <taxon>Astyanax</taxon>
    </lineage>
</organism>
<protein>
    <submittedName>
        <fullName evidence="2">Uncharacterized protein</fullName>
    </submittedName>
</protein>
<dbReference type="InParanoid" id="A0A3B1JWE2"/>
<proteinExistence type="predicted"/>
<feature type="region of interest" description="Disordered" evidence="1">
    <location>
        <begin position="1"/>
        <end position="32"/>
    </location>
</feature>
<sequence>MRRSAAPSQLQGNAVKRQRFIPPAPSQTGVLGNGINKVTDSKLVRFFTLLHGLHFKGA</sequence>
<name>A0A3B1JWE2_ASTMX</name>
<evidence type="ECO:0000313" key="3">
    <source>
        <dbReference type="Proteomes" id="UP000018467"/>
    </source>
</evidence>
<reference evidence="3" key="1">
    <citation type="submission" date="2013-03" db="EMBL/GenBank/DDBJ databases">
        <authorList>
            <person name="Jeffery W."/>
            <person name="Warren W."/>
            <person name="Wilson R.K."/>
        </authorList>
    </citation>
    <scope>NUCLEOTIDE SEQUENCE</scope>
    <source>
        <strain evidence="3">female</strain>
    </source>
</reference>
<dbReference type="Ensembl" id="ENSAMXT00000039950.1">
    <property type="protein sequence ID" value="ENSAMXP00000046165.1"/>
    <property type="gene ID" value="ENSAMXG00000032645.1"/>
</dbReference>
<dbReference type="Proteomes" id="UP000018467">
    <property type="component" value="Unassembled WGS sequence"/>
</dbReference>
<accession>A0A3B1JWE2</accession>
<reference evidence="3" key="2">
    <citation type="journal article" date="2014" name="Nat. Commun.">
        <title>The cavefish genome reveals candidate genes for eye loss.</title>
        <authorList>
            <person name="McGaugh S.E."/>
            <person name="Gross J.B."/>
            <person name="Aken B."/>
            <person name="Blin M."/>
            <person name="Borowsky R."/>
            <person name="Chalopin D."/>
            <person name="Hinaux H."/>
            <person name="Jeffery W.R."/>
            <person name="Keene A."/>
            <person name="Ma L."/>
            <person name="Minx P."/>
            <person name="Murphy D."/>
            <person name="O'Quin K.E."/>
            <person name="Retaux S."/>
            <person name="Rohner N."/>
            <person name="Searle S.M."/>
            <person name="Stahl B.A."/>
            <person name="Tabin C."/>
            <person name="Volff J.N."/>
            <person name="Yoshizawa M."/>
            <person name="Warren W.C."/>
        </authorList>
    </citation>
    <scope>NUCLEOTIDE SEQUENCE [LARGE SCALE GENOMIC DNA]</scope>
    <source>
        <strain evidence="3">female</strain>
    </source>
</reference>
<dbReference type="AlphaFoldDB" id="A0A3B1JWE2"/>